<dbReference type="Proteomes" id="UP000708208">
    <property type="component" value="Unassembled WGS sequence"/>
</dbReference>
<keyword evidence="3" id="KW-1185">Reference proteome</keyword>
<comment type="caution">
    <text evidence="2">The sequence shown here is derived from an EMBL/GenBank/DDBJ whole genome shotgun (WGS) entry which is preliminary data.</text>
</comment>
<evidence type="ECO:0000256" key="1">
    <source>
        <dbReference type="SAM" id="MobiDB-lite"/>
    </source>
</evidence>
<proteinExistence type="predicted"/>
<evidence type="ECO:0000313" key="3">
    <source>
        <dbReference type="Proteomes" id="UP000708208"/>
    </source>
</evidence>
<dbReference type="EMBL" id="CAJVCH010237851">
    <property type="protein sequence ID" value="CAG7732808.1"/>
    <property type="molecule type" value="Genomic_DNA"/>
</dbReference>
<gene>
    <name evidence="2" type="ORF">AFUS01_LOCUS21295</name>
</gene>
<protein>
    <submittedName>
        <fullName evidence="2">Uncharacterized protein</fullName>
    </submittedName>
</protein>
<organism evidence="2 3">
    <name type="scientific">Allacma fusca</name>
    <dbReference type="NCBI Taxonomy" id="39272"/>
    <lineage>
        <taxon>Eukaryota</taxon>
        <taxon>Metazoa</taxon>
        <taxon>Ecdysozoa</taxon>
        <taxon>Arthropoda</taxon>
        <taxon>Hexapoda</taxon>
        <taxon>Collembola</taxon>
        <taxon>Symphypleona</taxon>
        <taxon>Sminthuridae</taxon>
        <taxon>Allacma</taxon>
    </lineage>
</organism>
<accession>A0A8J2KAU4</accession>
<feature type="non-terminal residue" evidence="2">
    <location>
        <position position="1"/>
    </location>
</feature>
<name>A0A8J2KAU4_9HEXA</name>
<sequence>VDPEGKIRQINSLNAPTRTLNPENILVQLVSIGTQTQANGAPEDIPSIRETLVKSSLRPTSMNLEGPRTTKDSVTSMSDSSPTLDQDSCSSVGAVCRSNSSLNSMGSTHRRKNSNNSYGTTNLRTTYNNTSAAAEEPHKPGDVFL</sequence>
<feature type="compositionally biased region" description="Basic and acidic residues" evidence="1">
    <location>
        <begin position="135"/>
        <end position="145"/>
    </location>
</feature>
<dbReference type="AlphaFoldDB" id="A0A8J2KAU4"/>
<feature type="compositionally biased region" description="Polar residues" evidence="1">
    <location>
        <begin position="114"/>
        <end position="132"/>
    </location>
</feature>
<reference evidence="2" key="1">
    <citation type="submission" date="2021-06" db="EMBL/GenBank/DDBJ databases">
        <authorList>
            <person name="Hodson N. C."/>
            <person name="Mongue J. A."/>
            <person name="Jaron S. K."/>
        </authorList>
    </citation>
    <scope>NUCLEOTIDE SEQUENCE</scope>
</reference>
<evidence type="ECO:0000313" key="2">
    <source>
        <dbReference type="EMBL" id="CAG7732808.1"/>
    </source>
</evidence>
<feature type="region of interest" description="Disordered" evidence="1">
    <location>
        <begin position="56"/>
        <end position="145"/>
    </location>
</feature>
<feature type="compositionally biased region" description="Polar residues" evidence="1">
    <location>
        <begin position="72"/>
        <end position="107"/>
    </location>
</feature>